<dbReference type="AlphaFoldDB" id="A0A1R1RKJ4"/>
<feature type="transmembrane region" description="Helical" evidence="1">
    <location>
        <begin position="142"/>
        <end position="158"/>
    </location>
</feature>
<gene>
    <name evidence="2" type="ORF">BW143_12895</name>
</gene>
<evidence type="ECO:0008006" key="4">
    <source>
        <dbReference type="Google" id="ProtNLM"/>
    </source>
</evidence>
<dbReference type="GeneID" id="92790910"/>
<feature type="transmembrane region" description="Helical" evidence="1">
    <location>
        <begin position="34"/>
        <end position="50"/>
    </location>
</feature>
<evidence type="ECO:0000313" key="3">
    <source>
        <dbReference type="Proteomes" id="UP000187367"/>
    </source>
</evidence>
<accession>A0A1R1RKJ4</accession>
<feature type="transmembrane region" description="Helical" evidence="1">
    <location>
        <begin position="110"/>
        <end position="130"/>
    </location>
</feature>
<feature type="transmembrane region" description="Helical" evidence="1">
    <location>
        <begin position="80"/>
        <end position="98"/>
    </location>
</feature>
<proteinExistence type="predicted"/>
<evidence type="ECO:0000313" key="2">
    <source>
        <dbReference type="EMBL" id="OMI04757.1"/>
    </source>
</evidence>
<keyword evidence="1" id="KW-0472">Membrane</keyword>
<dbReference type="OrthoDB" id="2989824at2"/>
<evidence type="ECO:0000256" key="1">
    <source>
        <dbReference type="SAM" id="Phobius"/>
    </source>
</evidence>
<reference evidence="2 3" key="1">
    <citation type="submission" date="2017-01" db="EMBL/GenBank/DDBJ databases">
        <title>Bacillus phylogenomics.</title>
        <authorList>
            <person name="Dunlap C."/>
        </authorList>
    </citation>
    <scope>NUCLEOTIDE SEQUENCE [LARGE SCALE GENOMIC DNA]</scope>
    <source>
        <strain evidence="2 3">NRRL B-41282</strain>
    </source>
</reference>
<keyword evidence="1" id="KW-0812">Transmembrane</keyword>
<protein>
    <recommendedName>
        <fullName evidence="4">DUF5668 domain-containing protein</fullName>
    </recommendedName>
</protein>
<organism evidence="2 3">
    <name type="scientific">Bacillus swezeyi</name>
    <dbReference type="NCBI Taxonomy" id="1925020"/>
    <lineage>
        <taxon>Bacteria</taxon>
        <taxon>Bacillati</taxon>
        <taxon>Bacillota</taxon>
        <taxon>Bacilli</taxon>
        <taxon>Bacillales</taxon>
        <taxon>Bacillaceae</taxon>
        <taxon>Bacillus</taxon>
    </lineage>
</organism>
<dbReference type="Proteomes" id="UP000187367">
    <property type="component" value="Unassembled WGS sequence"/>
</dbReference>
<feature type="transmembrane region" description="Helical" evidence="1">
    <location>
        <begin position="57"/>
        <end position="74"/>
    </location>
</feature>
<name>A0A1R1RKJ4_9BACI</name>
<dbReference type="RefSeq" id="WP_076763039.1">
    <property type="nucleotide sequence ID" value="NZ_CP133085.1"/>
</dbReference>
<sequence length="161" mass="18119">MKKKSVLLPLLLLAVSIYAFLRSGQISVFDGQGEWSVLAGLIGLAFLYQGQKEADSAHFFAGLLVAAISVYFTFKQELFGHADDFAVIVLIAGAALLLKSLRTKEYQYESLLMIAVALYLYFFHQIIAWLRSMKIETAYVETYWPAALILVSLLLLFLKRK</sequence>
<dbReference type="EMBL" id="MTJL01000024">
    <property type="protein sequence ID" value="OMI04757.1"/>
    <property type="molecule type" value="Genomic_DNA"/>
</dbReference>
<keyword evidence="1" id="KW-1133">Transmembrane helix</keyword>
<accession>A0A1R1QJA9</accession>
<keyword evidence="3" id="KW-1185">Reference proteome</keyword>
<comment type="caution">
    <text evidence="2">The sequence shown here is derived from an EMBL/GenBank/DDBJ whole genome shotgun (WGS) entry which is preliminary data.</text>
</comment>